<feature type="binding site" description="axial binding residue" evidence="13">
    <location>
        <position position="486"/>
    </location>
    <ligand>
        <name>heme</name>
        <dbReference type="ChEBI" id="CHEBI:30413"/>
    </ligand>
    <ligandPart>
        <name>Fe</name>
        <dbReference type="ChEBI" id="CHEBI:18248"/>
    </ligandPart>
</feature>
<keyword evidence="6 14" id="KW-0812">Transmembrane</keyword>
<dbReference type="InterPro" id="IPR001128">
    <property type="entry name" value="Cyt_P450"/>
</dbReference>
<dbReference type="OrthoDB" id="1470350at2759"/>
<evidence type="ECO:0000256" key="9">
    <source>
        <dbReference type="ARBA" id="ARBA00023002"/>
    </source>
</evidence>
<evidence type="ECO:0000256" key="5">
    <source>
        <dbReference type="ARBA" id="ARBA00022617"/>
    </source>
</evidence>
<dbReference type="GO" id="GO:0016705">
    <property type="term" value="F:oxidoreductase activity, acting on paired donors, with incorporation or reduction of molecular oxygen"/>
    <property type="evidence" value="ECO:0007669"/>
    <property type="project" value="InterPro"/>
</dbReference>
<dbReference type="PRINTS" id="PR00385">
    <property type="entry name" value="P450"/>
</dbReference>
<evidence type="ECO:0000256" key="7">
    <source>
        <dbReference type="ARBA" id="ARBA00022723"/>
    </source>
</evidence>
<dbReference type="InterPro" id="IPR050121">
    <property type="entry name" value="Cytochrome_P450_monoxygenase"/>
</dbReference>
<evidence type="ECO:0000256" key="4">
    <source>
        <dbReference type="ARBA" id="ARBA00010617"/>
    </source>
</evidence>
<comment type="pathway">
    <text evidence="3">Secondary metabolite biosynthesis; terpenoid biosynthesis.</text>
</comment>
<dbReference type="InterPro" id="IPR002401">
    <property type="entry name" value="Cyt_P450_E_grp-I"/>
</dbReference>
<dbReference type="Proteomes" id="UP001049176">
    <property type="component" value="Chromosome 10"/>
</dbReference>
<dbReference type="GO" id="GO:0005506">
    <property type="term" value="F:iron ion binding"/>
    <property type="evidence" value="ECO:0007669"/>
    <property type="project" value="InterPro"/>
</dbReference>
<evidence type="ECO:0000256" key="12">
    <source>
        <dbReference type="ARBA" id="ARBA00023136"/>
    </source>
</evidence>
<keyword evidence="5 13" id="KW-0349">Heme</keyword>
<dbReference type="GO" id="GO:0016020">
    <property type="term" value="C:membrane"/>
    <property type="evidence" value="ECO:0007669"/>
    <property type="project" value="UniProtKB-SubCell"/>
</dbReference>
<comment type="caution">
    <text evidence="15">The sequence shown here is derived from an EMBL/GenBank/DDBJ whole genome shotgun (WGS) entry which is preliminary data.</text>
</comment>
<gene>
    <name evidence="15" type="ORF">E1B28_002161</name>
</gene>
<comment type="subcellular location">
    <subcellularLocation>
        <location evidence="2">Membrane</location>
    </subcellularLocation>
</comment>
<name>A0A9P7RN24_9AGAR</name>
<keyword evidence="10 13" id="KW-0408">Iron</keyword>
<evidence type="ECO:0000256" key="6">
    <source>
        <dbReference type="ARBA" id="ARBA00022692"/>
    </source>
</evidence>
<dbReference type="InterPro" id="IPR036396">
    <property type="entry name" value="Cyt_P450_sf"/>
</dbReference>
<evidence type="ECO:0000256" key="10">
    <source>
        <dbReference type="ARBA" id="ARBA00023004"/>
    </source>
</evidence>
<dbReference type="GO" id="GO:0004497">
    <property type="term" value="F:monooxygenase activity"/>
    <property type="evidence" value="ECO:0007669"/>
    <property type="project" value="UniProtKB-KW"/>
</dbReference>
<dbReference type="EMBL" id="CM032190">
    <property type="protein sequence ID" value="KAG7086198.1"/>
    <property type="molecule type" value="Genomic_DNA"/>
</dbReference>
<keyword evidence="8 14" id="KW-1133">Transmembrane helix</keyword>
<evidence type="ECO:0000256" key="3">
    <source>
        <dbReference type="ARBA" id="ARBA00004721"/>
    </source>
</evidence>
<evidence type="ECO:0000256" key="11">
    <source>
        <dbReference type="ARBA" id="ARBA00023033"/>
    </source>
</evidence>
<reference evidence="15" key="1">
    <citation type="journal article" date="2021" name="Genome Biol. Evol.">
        <title>The assembled and annotated genome of the fairy-ring fungus Marasmius oreades.</title>
        <authorList>
            <person name="Hiltunen M."/>
            <person name="Ament-Velasquez S.L."/>
            <person name="Johannesson H."/>
        </authorList>
    </citation>
    <scope>NUCLEOTIDE SEQUENCE</scope>
    <source>
        <strain evidence="15">03SP1</strain>
    </source>
</reference>
<dbReference type="KEGG" id="more:E1B28_002161"/>
<dbReference type="Gene3D" id="1.10.630.10">
    <property type="entry name" value="Cytochrome P450"/>
    <property type="match status" value="1"/>
</dbReference>
<evidence type="ECO:0000256" key="14">
    <source>
        <dbReference type="SAM" id="Phobius"/>
    </source>
</evidence>
<dbReference type="Pfam" id="PF00067">
    <property type="entry name" value="p450"/>
    <property type="match status" value="1"/>
</dbReference>
<keyword evidence="16" id="KW-1185">Reference proteome</keyword>
<comment type="similarity">
    <text evidence="4">Belongs to the cytochrome P450 family.</text>
</comment>
<protein>
    <recommendedName>
        <fullName evidence="17">Cytochrome P450</fullName>
    </recommendedName>
</protein>
<dbReference type="SUPFAM" id="SSF48264">
    <property type="entry name" value="Cytochrome P450"/>
    <property type="match status" value="1"/>
</dbReference>
<dbReference type="PANTHER" id="PTHR24305:SF166">
    <property type="entry name" value="CYTOCHROME P450 12A4, MITOCHONDRIAL-RELATED"/>
    <property type="match status" value="1"/>
</dbReference>
<comment type="cofactor">
    <cofactor evidence="1 13">
        <name>heme</name>
        <dbReference type="ChEBI" id="CHEBI:30413"/>
    </cofactor>
</comment>
<sequence>MVLPLHLSESWMLTLIAVAICAASTFLLAVLRFLRRDPHVRGIPGPVYEASWLYGNLPELLLSQPYEQFVLKWQRQYGSTYRIKGCFSEDLLFTSDPATIRYILNDPILFDFPPSRRFLALMLFGEESILAQGTGGKGHRHIKNAFSPAFSPARLQLYVPFMRDISRKAVDKLMEQYLKSERNNSEEAVVDILDILQHVTSDIIGELAIGHNFNATETDGGDEIARSHRSVVILGSKRSKSAILGDSLLPRLPRPILKWIVTLPVQPFKTLLSFRHMTDEWATQLLRENLEDEDDKDAGLIGFVASANKSKKRERLTFQEISRQTPTFLVAGQETTATAIGWAIYELAKSPAWQDQVRKEIIEAQDTTDSSLDKLQYLNAHIKESLRLHPAVPHTERMAFEDTVLPLSRPVTTDSGRVITQLPVRKGQTIYFGVASYNRNPSVWGSDADTFDPLRWLDGRCDSQNLQGSIGPYSNLATFAGGSRTCIGWRLAVLEMQVVLLELILRFRFKINPEQAREITSCFALTLLPVKVESGKSSLSLLVQPI</sequence>
<evidence type="ECO:0008006" key="17">
    <source>
        <dbReference type="Google" id="ProtNLM"/>
    </source>
</evidence>
<keyword evidence="7 13" id="KW-0479">Metal-binding</keyword>
<accession>A0A9P7RN24</accession>
<dbReference type="RefSeq" id="XP_043002669.1">
    <property type="nucleotide sequence ID" value="XM_043159071.1"/>
</dbReference>
<evidence type="ECO:0000256" key="1">
    <source>
        <dbReference type="ARBA" id="ARBA00001971"/>
    </source>
</evidence>
<evidence type="ECO:0000256" key="2">
    <source>
        <dbReference type="ARBA" id="ARBA00004370"/>
    </source>
</evidence>
<proteinExistence type="inferred from homology"/>
<evidence type="ECO:0000313" key="16">
    <source>
        <dbReference type="Proteomes" id="UP001049176"/>
    </source>
</evidence>
<keyword evidence="11" id="KW-0503">Monooxygenase</keyword>
<keyword evidence="12 14" id="KW-0472">Membrane</keyword>
<feature type="transmembrane region" description="Helical" evidence="14">
    <location>
        <begin position="12"/>
        <end position="34"/>
    </location>
</feature>
<dbReference type="GeneID" id="66071237"/>
<keyword evidence="9" id="KW-0560">Oxidoreductase</keyword>
<dbReference type="GO" id="GO:0020037">
    <property type="term" value="F:heme binding"/>
    <property type="evidence" value="ECO:0007669"/>
    <property type="project" value="InterPro"/>
</dbReference>
<organism evidence="15 16">
    <name type="scientific">Marasmius oreades</name>
    <name type="common">fairy-ring Marasmius</name>
    <dbReference type="NCBI Taxonomy" id="181124"/>
    <lineage>
        <taxon>Eukaryota</taxon>
        <taxon>Fungi</taxon>
        <taxon>Dikarya</taxon>
        <taxon>Basidiomycota</taxon>
        <taxon>Agaricomycotina</taxon>
        <taxon>Agaricomycetes</taxon>
        <taxon>Agaricomycetidae</taxon>
        <taxon>Agaricales</taxon>
        <taxon>Marasmiineae</taxon>
        <taxon>Marasmiaceae</taxon>
        <taxon>Marasmius</taxon>
    </lineage>
</organism>
<evidence type="ECO:0000313" key="15">
    <source>
        <dbReference type="EMBL" id="KAG7086198.1"/>
    </source>
</evidence>
<evidence type="ECO:0000256" key="13">
    <source>
        <dbReference type="PIRSR" id="PIRSR602401-1"/>
    </source>
</evidence>
<dbReference type="PANTHER" id="PTHR24305">
    <property type="entry name" value="CYTOCHROME P450"/>
    <property type="match status" value="1"/>
</dbReference>
<evidence type="ECO:0000256" key="8">
    <source>
        <dbReference type="ARBA" id="ARBA00022989"/>
    </source>
</evidence>
<dbReference type="PRINTS" id="PR00463">
    <property type="entry name" value="EP450I"/>
</dbReference>
<dbReference type="AlphaFoldDB" id="A0A9P7RN24"/>